<protein>
    <submittedName>
        <fullName evidence="1">Uncharacterized protein</fullName>
    </submittedName>
</protein>
<sequence length="246" mass="29643">MRRIRDVFYINANFNENYFMYYGMEFKEFIKHNPMIIENILVTEGNYIANNFNRSWFLETANGKNDILELSKEDIYGLGNFHWIDYNNEVDLNNCTPEEKAEVLYLSHFGKPLNSPFFSGINNTFVYLAHDDGWFCKLYCKDMWVFKDIITNKIIESFSTNKRRKIYPMPEDIKKEILELTKKGLLIDFSNIYRDNKCISLNYYTIGHYEDMDEMYNNLERNKNRADIKGTIEHKNRVWKIHNWDK</sequence>
<reference evidence="2" key="1">
    <citation type="submission" date="2014-12" db="EMBL/GenBank/DDBJ databases">
        <title>Genome sequence of Clostridium beijerinckii strain 59B.</title>
        <authorList>
            <person name="Little G.T."/>
            <person name="Minton N.P."/>
        </authorList>
    </citation>
    <scope>NUCLEOTIDE SEQUENCE [LARGE SCALE GENOMIC DNA]</scope>
    <source>
        <strain evidence="2">59B</strain>
    </source>
</reference>
<name>A0A0B5QJC1_CLOBE</name>
<evidence type="ECO:0000313" key="1">
    <source>
        <dbReference type="EMBL" id="AJG98306.1"/>
    </source>
</evidence>
<dbReference type="OrthoDB" id="8704087at2"/>
<dbReference type="RefSeq" id="WP_041895614.1">
    <property type="nucleotide sequence ID" value="NZ_CP010086.2"/>
</dbReference>
<dbReference type="AlphaFoldDB" id="A0A0B5QJC1"/>
<dbReference type="STRING" id="1520.LF65_01703"/>
<organism evidence="1 2">
    <name type="scientific">Clostridium beijerinckii</name>
    <name type="common">Clostridium MP</name>
    <dbReference type="NCBI Taxonomy" id="1520"/>
    <lineage>
        <taxon>Bacteria</taxon>
        <taxon>Bacillati</taxon>
        <taxon>Bacillota</taxon>
        <taxon>Clostridia</taxon>
        <taxon>Eubacteriales</taxon>
        <taxon>Clostridiaceae</taxon>
        <taxon>Clostridium</taxon>
    </lineage>
</organism>
<dbReference type="EMBL" id="CP010086">
    <property type="protein sequence ID" value="AJG98306.1"/>
    <property type="molecule type" value="Genomic_DNA"/>
</dbReference>
<evidence type="ECO:0000313" key="2">
    <source>
        <dbReference type="Proteomes" id="UP000031866"/>
    </source>
</evidence>
<accession>A0A0B5QJC1</accession>
<gene>
    <name evidence="1" type="ORF">LF65_01703</name>
</gene>
<proteinExistence type="predicted"/>
<dbReference type="Proteomes" id="UP000031866">
    <property type="component" value="Chromosome"/>
</dbReference>
<dbReference type="KEGG" id="cbei:LF65_01703"/>